<proteinExistence type="predicted"/>
<dbReference type="Proteomes" id="UP000266723">
    <property type="component" value="Unassembled WGS sequence"/>
</dbReference>
<organism evidence="1 2">
    <name type="scientific">Brassica cretica</name>
    <name type="common">Mustard</name>
    <dbReference type="NCBI Taxonomy" id="69181"/>
    <lineage>
        <taxon>Eukaryota</taxon>
        <taxon>Viridiplantae</taxon>
        <taxon>Streptophyta</taxon>
        <taxon>Embryophyta</taxon>
        <taxon>Tracheophyta</taxon>
        <taxon>Spermatophyta</taxon>
        <taxon>Magnoliopsida</taxon>
        <taxon>eudicotyledons</taxon>
        <taxon>Gunneridae</taxon>
        <taxon>Pentapetalae</taxon>
        <taxon>rosids</taxon>
        <taxon>malvids</taxon>
        <taxon>Brassicales</taxon>
        <taxon>Brassicaceae</taxon>
        <taxon>Brassiceae</taxon>
        <taxon>Brassica</taxon>
    </lineage>
</organism>
<sequence>MRLDQWLDPGVPSREATTEPVILLSSIHSKGAQLGSSRRRIIFSGRCSDEPLVSTMSSMDRAKFFVAIQCQKLQL</sequence>
<evidence type="ECO:0000313" key="1">
    <source>
        <dbReference type="EMBL" id="KAF3577224.1"/>
    </source>
</evidence>
<dbReference type="EMBL" id="QGKV02000649">
    <property type="protein sequence ID" value="KAF3577224.1"/>
    <property type="molecule type" value="Genomic_DNA"/>
</dbReference>
<evidence type="ECO:0000313" key="2">
    <source>
        <dbReference type="Proteomes" id="UP000266723"/>
    </source>
</evidence>
<reference evidence="1 2" key="1">
    <citation type="journal article" date="2020" name="BMC Genomics">
        <title>Intraspecific diversification of the crop wild relative Brassica cretica Lam. using demographic model selection.</title>
        <authorList>
            <person name="Kioukis A."/>
            <person name="Michalopoulou V.A."/>
            <person name="Briers L."/>
            <person name="Pirintsos S."/>
            <person name="Studholme D.J."/>
            <person name="Pavlidis P."/>
            <person name="Sarris P.F."/>
        </authorList>
    </citation>
    <scope>NUCLEOTIDE SEQUENCE [LARGE SCALE GENOMIC DNA]</scope>
    <source>
        <strain evidence="2">cv. PFS-1207/04</strain>
    </source>
</reference>
<name>A0ABQ7DHV3_BRACR</name>
<protein>
    <submittedName>
        <fullName evidence="1">Uncharacterized protein</fullName>
    </submittedName>
</protein>
<gene>
    <name evidence="1" type="ORF">DY000_02033211</name>
</gene>
<comment type="caution">
    <text evidence="1">The sequence shown here is derived from an EMBL/GenBank/DDBJ whole genome shotgun (WGS) entry which is preliminary data.</text>
</comment>
<accession>A0ABQ7DHV3</accession>
<keyword evidence="2" id="KW-1185">Reference proteome</keyword>